<dbReference type="AlphaFoldDB" id="A0A251U7L2"/>
<evidence type="ECO:0000313" key="2">
    <source>
        <dbReference type="EMBL" id="OTG19338.1"/>
    </source>
</evidence>
<feature type="coiled-coil region" evidence="1">
    <location>
        <begin position="20"/>
        <end position="61"/>
    </location>
</feature>
<keyword evidence="3" id="KW-1185">Reference proteome</keyword>
<keyword evidence="1" id="KW-0175">Coiled coil</keyword>
<gene>
    <name evidence="2" type="ORF">HannXRQ_Chr08g0232981</name>
</gene>
<sequence>MLAEERRKLRAACERDNKQMFSARTEITNLKARVEELKKSEADYKDKYEEAKSHRERVEVELSQQSISKDKDLAGKDVEIAKLLRGLLEVQESLKAERQKSDSIEIDLTAEKVKAETADEAHKASQAALNVAQENYAEVESTVEPLITDLGWLQHYGVAYVANSILNATELDRAVAALTMVARAAGHRAGYVECAAHVEEALLIVAF</sequence>
<name>A0A251U7L2_HELAN</name>
<dbReference type="Proteomes" id="UP000215914">
    <property type="component" value="Chromosome 8"/>
</dbReference>
<evidence type="ECO:0000256" key="1">
    <source>
        <dbReference type="SAM" id="Coils"/>
    </source>
</evidence>
<accession>A0A251U7L2</accession>
<protein>
    <submittedName>
        <fullName evidence="2">Uncharacterized protein</fullName>
    </submittedName>
</protein>
<organism evidence="2 3">
    <name type="scientific">Helianthus annuus</name>
    <name type="common">Common sunflower</name>
    <dbReference type="NCBI Taxonomy" id="4232"/>
    <lineage>
        <taxon>Eukaryota</taxon>
        <taxon>Viridiplantae</taxon>
        <taxon>Streptophyta</taxon>
        <taxon>Embryophyta</taxon>
        <taxon>Tracheophyta</taxon>
        <taxon>Spermatophyta</taxon>
        <taxon>Magnoliopsida</taxon>
        <taxon>eudicotyledons</taxon>
        <taxon>Gunneridae</taxon>
        <taxon>Pentapetalae</taxon>
        <taxon>asterids</taxon>
        <taxon>campanulids</taxon>
        <taxon>Asterales</taxon>
        <taxon>Asteraceae</taxon>
        <taxon>Asteroideae</taxon>
        <taxon>Heliantheae alliance</taxon>
        <taxon>Heliantheae</taxon>
        <taxon>Helianthus</taxon>
    </lineage>
</organism>
<dbReference type="EMBL" id="CM007897">
    <property type="protein sequence ID" value="OTG19338.1"/>
    <property type="molecule type" value="Genomic_DNA"/>
</dbReference>
<proteinExistence type="predicted"/>
<evidence type="ECO:0000313" key="3">
    <source>
        <dbReference type="Proteomes" id="UP000215914"/>
    </source>
</evidence>
<reference evidence="3" key="1">
    <citation type="journal article" date="2017" name="Nature">
        <title>The sunflower genome provides insights into oil metabolism, flowering and Asterid evolution.</title>
        <authorList>
            <person name="Badouin H."/>
            <person name="Gouzy J."/>
            <person name="Grassa C.J."/>
            <person name="Murat F."/>
            <person name="Staton S.E."/>
            <person name="Cottret L."/>
            <person name="Lelandais-Briere C."/>
            <person name="Owens G.L."/>
            <person name="Carrere S."/>
            <person name="Mayjonade B."/>
            <person name="Legrand L."/>
            <person name="Gill N."/>
            <person name="Kane N.C."/>
            <person name="Bowers J.E."/>
            <person name="Hubner S."/>
            <person name="Bellec A."/>
            <person name="Berard A."/>
            <person name="Berges H."/>
            <person name="Blanchet N."/>
            <person name="Boniface M.C."/>
            <person name="Brunel D."/>
            <person name="Catrice O."/>
            <person name="Chaidir N."/>
            <person name="Claudel C."/>
            <person name="Donnadieu C."/>
            <person name="Faraut T."/>
            <person name="Fievet G."/>
            <person name="Helmstetter N."/>
            <person name="King M."/>
            <person name="Knapp S.J."/>
            <person name="Lai Z."/>
            <person name="Le Paslier M.C."/>
            <person name="Lippi Y."/>
            <person name="Lorenzon L."/>
            <person name="Mandel J.R."/>
            <person name="Marage G."/>
            <person name="Marchand G."/>
            <person name="Marquand E."/>
            <person name="Bret-Mestries E."/>
            <person name="Morien E."/>
            <person name="Nambeesan S."/>
            <person name="Nguyen T."/>
            <person name="Pegot-Espagnet P."/>
            <person name="Pouilly N."/>
            <person name="Raftis F."/>
            <person name="Sallet E."/>
            <person name="Schiex T."/>
            <person name="Thomas J."/>
            <person name="Vandecasteele C."/>
            <person name="Vares D."/>
            <person name="Vear F."/>
            <person name="Vautrin S."/>
            <person name="Crespi M."/>
            <person name="Mangin B."/>
            <person name="Burke J.M."/>
            <person name="Salse J."/>
            <person name="Munos S."/>
            <person name="Vincourt P."/>
            <person name="Rieseberg L.H."/>
            <person name="Langlade N.B."/>
        </authorList>
    </citation>
    <scope>NUCLEOTIDE SEQUENCE [LARGE SCALE GENOMIC DNA]</scope>
    <source>
        <strain evidence="3">cv. SF193</strain>
    </source>
</reference>
<dbReference type="InParanoid" id="A0A251U7L2"/>